<gene>
    <name evidence="1" type="ORF">BOA8489_01478</name>
</gene>
<evidence type="ECO:0000313" key="1">
    <source>
        <dbReference type="EMBL" id="SMX23372.1"/>
    </source>
</evidence>
<reference evidence="1 2" key="1">
    <citation type="submission" date="2017-05" db="EMBL/GenBank/DDBJ databases">
        <authorList>
            <person name="Song R."/>
            <person name="Chenine A.L."/>
            <person name="Ruprecht R.M."/>
        </authorList>
    </citation>
    <scope>NUCLEOTIDE SEQUENCE [LARGE SCALE GENOMIC DNA]</scope>
    <source>
        <strain evidence="1 2">CECT 8489</strain>
    </source>
</reference>
<evidence type="ECO:0000313" key="2">
    <source>
        <dbReference type="Proteomes" id="UP000201838"/>
    </source>
</evidence>
<accession>A0A238IZF6</accession>
<dbReference type="EMBL" id="FXXQ01000004">
    <property type="protein sequence ID" value="SMX23372.1"/>
    <property type="molecule type" value="Genomic_DNA"/>
</dbReference>
<keyword evidence="2" id="KW-1185">Reference proteome</keyword>
<organism evidence="1 2">
    <name type="scientific">Boseongicola aestuarii</name>
    <dbReference type="NCBI Taxonomy" id="1470561"/>
    <lineage>
        <taxon>Bacteria</taxon>
        <taxon>Pseudomonadati</taxon>
        <taxon>Pseudomonadota</taxon>
        <taxon>Alphaproteobacteria</taxon>
        <taxon>Rhodobacterales</taxon>
        <taxon>Paracoccaceae</taxon>
        <taxon>Boseongicola</taxon>
    </lineage>
</organism>
<sequence>MMFAIGIGLGALVFSLLFSLMANIRDSRPGETVYEVWLKEVANDNIVPARRDFTYTA</sequence>
<dbReference type="RefSeq" id="WP_176440228.1">
    <property type="nucleotide sequence ID" value="NZ_FXXQ01000004.1"/>
</dbReference>
<dbReference type="Proteomes" id="UP000201838">
    <property type="component" value="Unassembled WGS sequence"/>
</dbReference>
<name>A0A238IZF6_9RHOB</name>
<protein>
    <submittedName>
        <fullName evidence="1">Uncharacterized protein</fullName>
    </submittedName>
</protein>
<proteinExistence type="predicted"/>
<dbReference type="AlphaFoldDB" id="A0A238IZF6"/>